<evidence type="ECO:0000313" key="3">
    <source>
        <dbReference type="Proteomes" id="UP000007073"/>
    </source>
</evidence>
<dbReference type="Proteomes" id="UP000007073">
    <property type="component" value="Chromosome"/>
</dbReference>
<protein>
    <submittedName>
        <fullName evidence="2">Uncharacterized protein</fullName>
    </submittedName>
</protein>
<gene>
    <name evidence="2" type="ordered locus">Gmet_2548</name>
</gene>
<keyword evidence="3" id="KW-1185">Reference proteome</keyword>
<evidence type="ECO:0000256" key="1">
    <source>
        <dbReference type="SAM" id="Phobius"/>
    </source>
</evidence>
<dbReference type="KEGG" id="gme:Gmet_2548"/>
<proteinExistence type="predicted"/>
<organism evidence="2 3">
    <name type="scientific">Geobacter metallireducens (strain ATCC 53774 / DSM 7210 / GS-15)</name>
    <dbReference type="NCBI Taxonomy" id="269799"/>
    <lineage>
        <taxon>Bacteria</taxon>
        <taxon>Pseudomonadati</taxon>
        <taxon>Thermodesulfobacteriota</taxon>
        <taxon>Desulfuromonadia</taxon>
        <taxon>Geobacterales</taxon>
        <taxon>Geobacteraceae</taxon>
        <taxon>Geobacter</taxon>
    </lineage>
</organism>
<name>Q39SK7_GEOMG</name>
<feature type="transmembrane region" description="Helical" evidence="1">
    <location>
        <begin position="27"/>
        <end position="52"/>
    </location>
</feature>
<evidence type="ECO:0000313" key="2">
    <source>
        <dbReference type="EMBL" id="ABB32767.2"/>
    </source>
</evidence>
<keyword evidence="1" id="KW-0472">Membrane</keyword>
<dbReference type="EMBL" id="CP000148">
    <property type="protein sequence ID" value="ABB32767.2"/>
    <property type="molecule type" value="Genomic_DNA"/>
</dbReference>
<reference evidence="2 3" key="2">
    <citation type="journal article" date="2009" name="BMC Microbiol.">
        <title>The genome sequence of Geobacter metallireducens: features of metabolism, physiology and regulation common and dissimilar to Geobacter sulfurreducens.</title>
        <authorList>
            <person name="Aklujkar M."/>
            <person name="Krushkal J."/>
            <person name="DiBartolo G."/>
            <person name="Lapidus A."/>
            <person name="Land M.L."/>
            <person name="Lovley D.R."/>
        </authorList>
    </citation>
    <scope>NUCLEOTIDE SEQUENCE [LARGE SCALE GENOMIC DNA]</scope>
    <source>
        <strain evidence="3">ATCC 53774 / DSM 7210 / GS-15</strain>
    </source>
</reference>
<accession>Q39SK7</accession>
<dbReference type="AlphaFoldDB" id="Q39SK7"/>
<keyword evidence="1" id="KW-1133">Transmembrane helix</keyword>
<reference evidence="2 3" key="1">
    <citation type="submission" date="2005-10" db="EMBL/GenBank/DDBJ databases">
        <title>Complete sequence of Geobacter metallireducens GS-15.</title>
        <authorList>
            <consortium name="US DOE Joint Genome Institute"/>
            <person name="Copeland A."/>
            <person name="Lucas S."/>
            <person name="Lapidus A."/>
            <person name="Barry K."/>
            <person name="Detter J.C."/>
            <person name="Glavina T."/>
            <person name="Hammon N."/>
            <person name="Israni S."/>
            <person name="Pitluck S."/>
            <person name="Di Bartolo G."/>
            <person name="Chain P."/>
            <person name="Schmutz J."/>
            <person name="Larimer F."/>
            <person name="Land M."/>
            <person name="Kyrpides N."/>
            <person name="Ivanova N."/>
            <person name="Richardson P."/>
        </authorList>
    </citation>
    <scope>NUCLEOTIDE SEQUENCE [LARGE SCALE GENOMIC DNA]</scope>
    <source>
        <strain evidence="3">ATCC 53774 / DSM 7210 / GS-15</strain>
    </source>
</reference>
<sequence>MLVEISFPLLQDISSPFILNCFGIDEFLLVFFIGLGTIAFACQLVPGVLLFVSMVRSIYSFPRPDTRPSAEGVE</sequence>
<dbReference type="HOGENOM" id="CLU_2682548_0_0_7"/>
<keyword evidence="1" id="KW-0812">Transmembrane</keyword>